<dbReference type="InterPro" id="IPR013046">
    <property type="entry name" value="GpV/Gp45"/>
</dbReference>
<dbReference type="Proteomes" id="UP001604002">
    <property type="component" value="Unassembled WGS sequence"/>
</dbReference>
<comment type="caution">
    <text evidence="2">The sequence shown here is derived from an EMBL/GenBank/DDBJ whole genome shotgun (WGS) entry which is preliminary data.</text>
</comment>
<sequence length="156" mass="16519">MSYEASDNLRGMLRRATILEVNDAGSQQTVRMRGMKGEEFTKVYRAQPHGFTSVPPADSEAFLLSLGGRSDRAVMFGGEHKDKRPVGLASGATAIYGADGELVSLVQKTVRVVGETVRVVASTKCIVEAPRTDLGGEGGSKVMTEAGPSSKVFAIV</sequence>
<evidence type="ECO:0000313" key="3">
    <source>
        <dbReference type="Proteomes" id="UP001604002"/>
    </source>
</evidence>
<evidence type="ECO:0000313" key="2">
    <source>
        <dbReference type="EMBL" id="MFG1370690.1"/>
    </source>
</evidence>
<proteinExistence type="predicted"/>
<accession>A0ABW6ZPN5</accession>
<dbReference type="Pfam" id="PF06890">
    <property type="entry name" value="Phage_Mu_Gp45"/>
    <property type="match status" value="1"/>
</dbReference>
<dbReference type="RefSeq" id="WP_393990778.1">
    <property type="nucleotide sequence ID" value="NZ_JBAFVH010000001.1"/>
</dbReference>
<keyword evidence="3" id="KW-1185">Reference proteome</keyword>
<evidence type="ECO:0000259" key="1">
    <source>
        <dbReference type="Pfam" id="PF06890"/>
    </source>
</evidence>
<dbReference type="EMBL" id="JBAFVH010000001">
    <property type="protein sequence ID" value="MFG1370690.1"/>
    <property type="molecule type" value="Genomic_DNA"/>
</dbReference>
<feature type="domain" description="Bacteriophage Mu Gp45 N-terminal" evidence="1">
    <location>
        <begin position="15"/>
        <end position="81"/>
    </location>
</feature>
<dbReference type="NCBIfam" id="TIGR01644">
    <property type="entry name" value="phage_P2_V"/>
    <property type="match status" value="1"/>
</dbReference>
<gene>
    <name evidence="2" type="ORF">V5F32_00775</name>
</gene>
<protein>
    <submittedName>
        <fullName evidence="2">Phage baseplate assembly protein V</fullName>
    </submittedName>
</protein>
<organism evidence="2 3">
    <name type="scientific">Xanthobacter oligotrophicus</name>
    <dbReference type="NCBI Taxonomy" id="2607286"/>
    <lineage>
        <taxon>Bacteria</taxon>
        <taxon>Pseudomonadati</taxon>
        <taxon>Pseudomonadota</taxon>
        <taxon>Alphaproteobacteria</taxon>
        <taxon>Hyphomicrobiales</taxon>
        <taxon>Xanthobacteraceae</taxon>
        <taxon>Xanthobacter</taxon>
    </lineage>
</organism>
<reference evidence="2 3" key="1">
    <citation type="submission" date="2024-02" db="EMBL/GenBank/DDBJ databases">
        <title>Expansion and revision of Xanthobacter and proposal of Roseixanthobacter gen. nov.</title>
        <authorList>
            <person name="Soltysiak M.P.M."/>
            <person name="Jalihal A."/>
            <person name="Ory A."/>
            <person name="Chrisophersen C."/>
            <person name="Lee A.D."/>
            <person name="Boulton J."/>
            <person name="Springer M."/>
        </authorList>
    </citation>
    <scope>NUCLEOTIDE SEQUENCE [LARGE SCALE GENOMIC DNA]</scope>
    <source>
        <strain evidence="2 3">23A</strain>
    </source>
</reference>
<dbReference type="InterPro" id="IPR053861">
    <property type="entry name" value="Phage_Mu_Gp45_N"/>
</dbReference>
<name>A0ABW6ZPN5_9HYPH</name>